<dbReference type="InterPro" id="IPR036388">
    <property type="entry name" value="WH-like_DNA-bd_sf"/>
</dbReference>
<evidence type="ECO:0000313" key="2">
    <source>
        <dbReference type="EMBL" id="KUL40038.1"/>
    </source>
</evidence>
<organism evidence="2 3">
    <name type="scientific">Actinoplanes awajinensis subsp. mycoplanecinus</name>
    <dbReference type="NCBI Taxonomy" id="135947"/>
    <lineage>
        <taxon>Bacteria</taxon>
        <taxon>Bacillati</taxon>
        <taxon>Actinomycetota</taxon>
        <taxon>Actinomycetes</taxon>
        <taxon>Micromonosporales</taxon>
        <taxon>Micromonosporaceae</taxon>
        <taxon>Actinoplanes</taxon>
    </lineage>
</organism>
<accession>A0A0X3V5S1</accession>
<comment type="caution">
    <text evidence="2">The sequence shown here is derived from an EMBL/GenBank/DDBJ whole genome shotgun (WGS) entry which is preliminary data.</text>
</comment>
<name>A0A0X3V5S1_9ACTN</name>
<sequence>MASPLRMTAAVAGVLEAFLADPGTQRYGLEIMQATGYPSGTVYPILMRLHRAGWLTAEWEEVDPVIAERPARRWYRFTPDGAATARTELAARRAQHAAGNPIAKTRPTWAS</sequence>
<dbReference type="InterPro" id="IPR036390">
    <property type="entry name" value="WH_DNA-bd_sf"/>
</dbReference>
<reference evidence="2 3" key="1">
    <citation type="submission" date="2015-10" db="EMBL/GenBank/DDBJ databases">
        <authorList>
            <person name="Gilbert D.G."/>
        </authorList>
    </citation>
    <scope>NUCLEOTIDE SEQUENCE [LARGE SCALE GENOMIC DNA]</scope>
    <source>
        <strain evidence="2 3">NRRL B-16712</strain>
    </source>
</reference>
<protein>
    <submittedName>
        <fullName evidence="2">PadR family transcriptional regulator</fullName>
    </submittedName>
</protein>
<dbReference type="Gene3D" id="1.10.10.10">
    <property type="entry name" value="Winged helix-like DNA-binding domain superfamily/Winged helix DNA-binding domain"/>
    <property type="match status" value="1"/>
</dbReference>
<gene>
    <name evidence="2" type="ORF">ADL15_08315</name>
</gene>
<evidence type="ECO:0000259" key="1">
    <source>
        <dbReference type="Pfam" id="PF03551"/>
    </source>
</evidence>
<dbReference type="Pfam" id="PF03551">
    <property type="entry name" value="PadR"/>
    <property type="match status" value="1"/>
</dbReference>
<dbReference type="Proteomes" id="UP000053244">
    <property type="component" value="Unassembled WGS sequence"/>
</dbReference>
<dbReference type="InterPro" id="IPR005149">
    <property type="entry name" value="Tscrpt_reg_PadR_N"/>
</dbReference>
<dbReference type="OrthoDB" id="122286at2"/>
<feature type="domain" description="Transcription regulator PadR N-terminal" evidence="1">
    <location>
        <begin position="25"/>
        <end position="84"/>
    </location>
</feature>
<dbReference type="AlphaFoldDB" id="A0A0X3V5S1"/>
<dbReference type="EMBL" id="LLZH01000037">
    <property type="protein sequence ID" value="KUL40038.1"/>
    <property type="molecule type" value="Genomic_DNA"/>
</dbReference>
<proteinExistence type="predicted"/>
<keyword evidence="3" id="KW-1185">Reference proteome</keyword>
<evidence type="ECO:0000313" key="3">
    <source>
        <dbReference type="Proteomes" id="UP000053244"/>
    </source>
</evidence>
<dbReference type="SUPFAM" id="SSF46785">
    <property type="entry name" value="Winged helix' DNA-binding domain"/>
    <property type="match status" value="1"/>
</dbReference>